<proteinExistence type="predicted"/>
<dbReference type="EMBL" id="JBBXMP010001186">
    <property type="protein sequence ID" value="KAL0056618.1"/>
    <property type="molecule type" value="Genomic_DNA"/>
</dbReference>
<sequence length="104" mass="11749">MGPRPSLFIPKVAFELLVKPQITLLEKPSLRCVELVYEKLVKICHNRTNVKLQHFPAYMLFSSKLSPKSFGDPRTKSKLGLGAAKVPKSINLEEAEQNAQEEKE</sequence>
<feature type="domain" description="Dynamin stalk" evidence="1">
    <location>
        <begin position="2"/>
        <end position="57"/>
    </location>
</feature>
<dbReference type="Gene3D" id="1.20.120.1240">
    <property type="entry name" value="Dynamin, middle domain"/>
    <property type="match status" value="1"/>
</dbReference>
<organism evidence="2 3">
    <name type="scientific">Marasmius tenuissimus</name>
    <dbReference type="NCBI Taxonomy" id="585030"/>
    <lineage>
        <taxon>Eukaryota</taxon>
        <taxon>Fungi</taxon>
        <taxon>Dikarya</taxon>
        <taxon>Basidiomycota</taxon>
        <taxon>Agaricomycotina</taxon>
        <taxon>Agaricomycetes</taxon>
        <taxon>Agaricomycetidae</taxon>
        <taxon>Agaricales</taxon>
        <taxon>Marasmiineae</taxon>
        <taxon>Marasmiaceae</taxon>
        <taxon>Marasmius</taxon>
    </lineage>
</organism>
<dbReference type="Pfam" id="PF01031">
    <property type="entry name" value="Dynamin_M"/>
    <property type="match status" value="1"/>
</dbReference>
<dbReference type="GO" id="GO:0016787">
    <property type="term" value="F:hydrolase activity"/>
    <property type="evidence" value="ECO:0007669"/>
    <property type="project" value="UniProtKB-KW"/>
</dbReference>
<comment type="caution">
    <text evidence="2">The sequence shown here is derived from an EMBL/GenBank/DDBJ whole genome shotgun (WGS) entry which is preliminary data.</text>
</comment>
<evidence type="ECO:0000313" key="3">
    <source>
        <dbReference type="Proteomes" id="UP001437256"/>
    </source>
</evidence>
<evidence type="ECO:0000313" key="2">
    <source>
        <dbReference type="EMBL" id="KAL0056618.1"/>
    </source>
</evidence>
<accession>A0ABR2Z5U5</accession>
<protein>
    <submittedName>
        <fullName evidence="2">Dynamin-related GTPase protein</fullName>
        <ecNumber evidence="2">3.6.5.5</ecNumber>
    </submittedName>
</protein>
<name>A0ABR2Z5U5_9AGAR</name>
<evidence type="ECO:0000259" key="1">
    <source>
        <dbReference type="Pfam" id="PF01031"/>
    </source>
</evidence>
<keyword evidence="3" id="KW-1185">Reference proteome</keyword>
<dbReference type="InterPro" id="IPR000375">
    <property type="entry name" value="Dynamin_stalk"/>
</dbReference>
<gene>
    <name evidence="2" type="primary">DNM1_4</name>
    <name evidence="2" type="ORF">AAF712_016778</name>
</gene>
<dbReference type="Proteomes" id="UP001437256">
    <property type="component" value="Unassembled WGS sequence"/>
</dbReference>
<dbReference type="EC" id="3.6.5.5" evidence="2"/>
<reference evidence="2 3" key="1">
    <citation type="submission" date="2024-05" db="EMBL/GenBank/DDBJ databases">
        <title>A draft genome resource for the thread blight pathogen Marasmius tenuissimus strain MS-2.</title>
        <authorList>
            <person name="Yulfo-Soto G.E."/>
            <person name="Baruah I.K."/>
            <person name="Amoako-Attah I."/>
            <person name="Bukari Y."/>
            <person name="Meinhardt L.W."/>
            <person name="Bailey B.A."/>
            <person name="Cohen S.P."/>
        </authorList>
    </citation>
    <scope>NUCLEOTIDE SEQUENCE [LARGE SCALE GENOMIC DNA]</scope>
    <source>
        <strain evidence="2 3">MS-2</strain>
    </source>
</reference>
<keyword evidence="2" id="KW-0378">Hydrolase</keyword>